<evidence type="ECO:0000313" key="4">
    <source>
        <dbReference type="Proteomes" id="UP001218188"/>
    </source>
</evidence>
<feature type="compositionally biased region" description="Pro residues" evidence="2">
    <location>
        <begin position="591"/>
        <end position="602"/>
    </location>
</feature>
<feature type="region of interest" description="Disordered" evidence="2">
    <location>
        <begin position="427"/>
        <end position="449"/>
    </location>
</feature>
<dbReference type="EMBL" id="JARJCM010000162">
    <property type="protein sequence ID" value="KAJ7024940.1"/>
    <property type="molecule type" value="Genomic_DNA"/>
</dbReference>
<evidence type="ECO:0000313" key="3">
    <source>
        <dbReference type="EMBL" id="KAJ7024940.1"/>
    </source>
</evidence>
<reference evidence="3" key="1">
    <citation type="submission" date="2023-03" db="EMBL/GenBank/DDBJ databases">
        <title>Massive genome expansion in bonnet fungi (Mycena s.s.) driven by repeated elements and novel gene families across ecological guilds.</title>
        <authorList>
            <consortium name="Lawrence Berkeley National Laboratory"/>
            <person name="Harder C.B."/>
            <person name="Miyauchi S."/>
            <person name="Viragh M."/>
            <person name="Kuo A."/>
            <person name="Thoen E."/>
            <person name="Andreopoulos B."/>
            <person name="Lu D."/>
            <person name="Skrede I."/>
            <person name="Drula E."/>
            <person name="Henrissat B."/>
            <person name="Morin E."/>
            <person name="Kohler A."/>
            <person name="Barry K."/>
            <person name="LaButti K."/>
            <person name="Morin E."/>
            <person name="Salamov A."/>
            <person name="Lipzen A."/>
            <person name="Mereny Z."/>
            <person name="Hegedus B."/>
            <person name="Baldrian P."/>
            <person name="Stursova M."/>
            <person name="Weitz H."/>
            <person name="Taylor A."/>
            <person name="Grigoriev I.V."/>
            <person name="Nagy L.G."/>
            <person name="Martin F."/>
            <person name="Kauserud H."/>
        </authorList>
    </citation>
    <scope>NUCLEOTIDE SEQUENCE</scope>
    <source>
        <strain evidence="3">CBHHK200</strain>
    </source>
</reference>
<feature type="region of interest" description="Disordered" evidence="2">
    <location>
        <begin position="359"/>
        <end position="406"/>
    </location>
</feature>
<gene>
    <name evidence="3" type="ORF">C8F04DRAFT_1191985</name>
</gene>
<keyword evidence="4" id="KW-1185">Reference proteome</keyword>
<feature type="compositionally biased region" description="Basic and acidic residues" evidence="2">
    <location>
        <begin position="671"/>
        <end position="683"/>
    </location>
</feature>
<feature type="coiled-coil region" evidence="1">
    <location>
        <begin position="202"/>
        <end position="229"/>
    </location>
</feature>
<keyword evidence="1" id="KW-0175">Coiled coil</keyword>
<comment type="caution">
    <text evidence="3">The sequence shown here is derived from an EMBL/GenBank/DDBJ whole genome shotgun (WGS) entry which is preliminary data.</text>
</comment>
<feature type="compositionally biased region" description="Low complexity" evidence="2">
    <location>
        <begin position="641"/>
        <end position="654"/>
    </location>
</feature>
<name>A0AAD6SF59_9AGAR</name>
<feature type="compositionally biased region" description="Pro residues" evidence="2">
    <location>
        <begin position="384"/>
        <end position="402"/>
    </location>
</feature>
<feature type="region of interest" description="Disordered" evidence="2">
    <location>
        <begin position="580"/>
        <end position="691"/>
    </location>
</feature>
<protein>
    <submittedName>
        <fullName evidence="3">Uncharacterized protein</fullName>
    </submittedName>
</protein>
<feature type="compositionally biased region" description="Low complexity" evidence="2">
    <location>
        <begin position="603"/>
        <end position="612"/>
    </location>
</feature>
<feature type="compositionally biased region" description="Polar residues" evidence="2">
    <location>
        <begin position="580"/>
        <end position="589"/>
    </location>
</feature>
<organism evidence="3 4">
    <name type="scientific">Mycena alexandri</name>
    <dbReference type="NCBI Taxonomy" id="1745969"/>
    <lineage>
        <taxon>Eukaryota</taxon>
        <taxon>Fungi</taxon>
        <taxon>Dikarya</taxon>
        <taxon>Basidiomycota</taxon>
        <taxon>Agaricomycotina</taxon>
        <taxon>Agaricomycetes</taxon>
        <taxon>Agaricomycetidae</taxon>
        <taxon>Agaricales</taxon>
        <taxon>Marasmiineae</taxon>
        <taxon>Mycenaceae</taxon>
        <taxon>Mycena</taxon>
    </lineage>
</organism>
<sequence length="777" mass="82620">MAPPHKHTEEQRQFLDPWLAEFTVKQADGKLHLFWPPFYKAWFKKYPEEPVLGLPLPAGPDARQLTQVELATLGAAILATKKRLENWMRYHGKRLGRANGTTVAPPRGATGAAINALFDLNVKRCRAHKPIEIFQMRPGNAELIKDRLKAAGYDKIKVAEDEDEDEDEAGGVARKKAAKSQRMRLRTQVVQELFEAVSDEEKKEIDEVVAREKAEIEAEEAQAEALRKAGGTQRTPREYQNGVDALAEVYKHLHQATYNAAGWVGMTILGGPNPRLPDGELSLKIICFGESPAGNDFEDSCADFEENVVEPFELFLRTCFTAEQRLARALPREVEVHQPPSSNVRVSCTTDGDTAALQEAAKPAAKPKAKPKAKKVKTAKSAPIAPPLSLPIPIPPSGPAPVTPTDDTTNLASTHLPAHDSALEAGGEADPGIFSDNDNPFGDNGSDWHNAAAGDTAVGGDTDARNAAGGDVWPVGMSAPLSPRAASILAAIERGGLPASATMANIDPVLRPEASFLPAPPPRPRPRGTYSGVSFKPTNVGIFSFPSSRFPPSASSSTPSLWPLSAVSNAFRTATPLATRYSTPTSNAQTPSPPLPSTPTTPPSTQTAPPSTEMRKSGATRTAQVMTDIIRSAPPLPPLMPASATSPPEAQAPAAEKEVVKGKGCVPGSRPEVKATTTEKEAVATKGQGTKKKAAIAAKAAEKEQAAAGAQKVAEAVKRGRGRPKRAVEVALAETTNLPDTANAATDATAEGAVIQIPTMAEVRRGRAENRSRSCNI</sequence>
<accession>A0AAD6SF59</accession>
<dbReference type="Proteomes" id="UP001218188">
    <property type="component" value="Unassembled WGS sequence"/>
</dbReference>
<dbReference type="AlphaFoldDB" id="A0AAD6SF59"/>
<feature type="compositionally biased region" description="Basic residues" evidence="2">
    <location>
        <begin position="365"/>
        <end position="378"/>
    </location>
</feature>
<proteinExistence type="predicted"/>
<evidence type="ECO:0000256" key="2">
    <source>
        <dbReference type="SAM" id="MobiDB-lite"/>
    </source>
</evidence>
<evidence type="ECO:0000256" key="1">
    <source>
        <dbReference type="SAM" id="Coils"/>
    </source>
</evidence>